<comment type="caution">
    <text evidence="1">The sequence shown here is derived from an EMBL/GenBank/DDBJ whole genome shotgun (WGS) entry which is preliminary data.</text>
</comment>
<sequence>MKKPPGKKYMTKGTSVSLCNYNSWCPAVSFDGRKVTIEDKKDGRSISFSKTEWNRLLSFVGRGKIAPVK</sequence>
<gene>
    <name evidence="1" type="ORF">A3H68_02450</name>
</gene>
<dbReference type="Proteomes" id="UP000176429">
    <property type="component" value="Unassembled WGS sequence"/>
</dbReference>
<reference evidence="1 2" key="1">
    <citation type="journal article" date="2016" name="Nat. Commun.">
        <title>Thousands of microbial genomes shed light on interconnected biogeochemical processes in an aquifer system.</title>
        <authorList>
            <person name="Anantharaman K."/>
            <person name="Brown C.T."/>
            <person name="Hug L.A."/>
            <person name="Sharon I."/>
            <person name="Castelle C.J."/>
            <person name="Probst A.J."/>
            <person name="Thomas B.C."/>
            <person name="Singh A."/>
            <person name="Wilkins M.J."/>
            <person name="Karaoz U."/>
            <person name="Brodie E.L."/>
            <person name="Williams K.H."/>
            <person name="Hubbard S.S."/>
            <person name="Banfield J.F."/>
        </authorList>
    </citation>
    <scope>NUCLEOTIDE SEQUENCE [LARGE SCALE GENOMIC DNA]</scope>
</reference>
<dbReference type="EMBL" id="MHSH01000015">
    <property type="protein sequence ID" value="OHA41944.1"/>
    <property type="molecule type" value="Genomic_DNA"/>
</dbReference>
<name>A0A1G2P0T2_9BACT</name>
<proteinExistence type="predicted"/>
<evidence type="ECO:0008006" key="3">
    <source>
        <dbReference type="Google" id="ProtNLM"/>
    </source>
</evidence>
<accession>A0A1G2P0T2</accession>
<organism evidence="1 2">
    <name type="scientific">Candidatus Taylorbacteria bacterium RIFCSPLOWO2_02_FULL_46_40</name>
    <dbReference type="NCBI Taxonomy" id="1802329"/>
    <lineage>
        <taxon>Bacteria</taxon>
        <taxon>Candidatus Tayloriibacteriota</taxon>
    </lineage>
</organism>
<protein>
    <recommendedName>
        <fullName evidence="3">DUF397 domain-containing protein</fullName>
    </recommendedName>
</protein>
<dbReference type="AlphaFoldDB" id="A0A1G2P0T2"/>
<evidence type="ECO:0000313" key="1">
    <source>
        <dbReference type="EMBL" id="OHA41944.1"/>
    </source>
</evidence>
<evidence type="ECO:0000313" key="2">
    <source>
        <dbReference type="Proteomes" id="UP000176429"/>
    </source>
</evidence>